<dbReference type="PROSITE" id="PS51257">
    <property type="entry name" value="PROKAR_LIPOPROTEIN"/>
    <property type="match status" value="1"/>
</dbReference>
<dbReference type="EMBL" id="JBHUMJ010000002">
    <property type="protein sequence ID" value="MFD2700738.1"/>
    <property type="molecule type" value="Genomic_DNA"/>
</dbReference>
<sequence length="247" mass="27744">MKKIFLVFTLGAVLLSGCAKEAEESNSQVSTSEIEQTETATEKEITENKELLSQDETEGIVVNGINKEGDIFSSINVEINGRNKTFNWTNITNPSFYPQIFVGNVDVDKEDEVIIVLTTGEGIGIRESNIHVLKRDFSEIEVTDPLDKLKDVVKWNLKKGDSTRDYSISILGKGKAFIFNESDVVSWFDEPVMGNIIRYGFLDNRIVAEIPIQVSPGTFIGYVIVKFSLDEGKLSPTDYQYQEQRIL</sequence>
<feature type="compositionally biased region" description="Polar residues" evidence="1">
    <location>
        <begin position="25"/>
        <end position="39"/>
    </location>
</feature>
<keyword evidence="2" id="KW-0732">Signal</keyword>
<evidence type="ECO:0000256" key="2">
    <source>
        <dbReference type="SAM" id="SignalP"/>
    </source>
</evidence>
<accession>A0ABW5SNA8</accession>
<name>A0ABW5SNA8_9BACL</name>
<dbReference type="Proteomes" id="UP001597540">
    <property type="component" value="Unassembled WGS sequence"/>
</dbReference>
<gene>
    <name evidence="3" type="ORF">ACFSVM_09660</name>
</gene>
<dbReference type="RefSeq" id="WP_076315261.1">
    <property type="nucleotide sequence ID" value="NZ_JBHUMJ010000002.1"/>
</dbReference>
<reference evidence="4" key="1">
    <citation type="journal article" date="2019" name="Int. J. Syst. Evol. Microbiol.">
        <title>The Global Catalogue of Microorganisms (GCM) 10K type strain sequencing project: providing services to taxonomists for standard genome sequencing and annotation.</title>
        <authorList>
            <consortium name="The Broad Institute Genomics Platform"/>
            <consortium name="The Broad Institute Genome Sequencing Center for Infectious Disease"/>
            <person name="Wu L."/>
            <person name="Ma J."/>
        </authorList>
    </citation>
    <scope>NUCLEOTIDE SEQUENCE [LARGE SCALE GENOMIC DNA]</scope>
    <source>
        <strain evidence="4">KCTC 33849</strain>
    </source>
</reference>
<evidence type="ECO:0000313" key="4">
    <source>
        <dbReference type="Proteomes" id="UP001597540"/>
    </source>
</evidence>
<keyword evidence="4" id="KW-1185">Reference proteome</keyword>
<evidence type="ECO:0000313" key="3">
    <source>
        <dbReference type="EMBL" id="MFD2700738.1"/>
    </source>
</evidence>
<evidence type="ECO:0000256" key="1">
    <source>
        <dbReference type="SAM" id="MobiDB-lite"/>
    </source>
</evidence>
<feature type="signal peptide" evidence="2">
    <location>
        <begin position="1"/>
        <end position="21"/>
    </location>
</feature>
<organism evidence="3 4">
    <name type="scientific">Paenibacillus shunpengii</name>
    <dbReference type="NCBI Taxonomy" id="2054424"/>
    <lineage>
        <taxon>Bacteria</taxon>
        <taxon>Bacillati</taxon>
        <taxon>Bacillota</taxon>
        <taxon>Bacilli</taxon>
        <taxon>Bacillales</taxon>
        <taxon>Paenibacillaceae</taxon>
        <taxon>Paenibacillus</taxon>
    </lineage>
</organism>
<feature type="chain" id="PRO_5046008804" evidence="2">
    <location>
        <begin position="22"/>
        <end position="247"/>
    </location>
</feature>
<protein>
    <submittedName>
        <fullName evidence="3">Uncharacterized protein</fullName>
    </submittedName>
</protein>
<feature type="region of interest" description="Disordered" evidence="1">
    <location>
        <begin position="25"/>
        <end position="46"/>
    </location>
</feature>
<proteinExistence type="predicted"/>
<comment type="caution">
    <text evidence="3">The sequence shown here is derived from an EMBL/GenBank/DDBJ whole genome shotgun (WGS) entry which is preliminary data.</text>
</comment>